<organism evidence="3 4">
    <name type="scientific">Nocardioides marinquilinus</name>
    <dbReference type="NCBI Taxonomy" id="1210400"/>
    <lineage>
        <taxon>Bacteria</taxon>
        <taxon>Bacillati</taxon>
        <taxon>Actinomycetota</taxon>
        <taxon>Actinomycetes</taxon>
        <taxon>Propionibacteriales</taxon>
        <taxon>Nocardioidaceae</taxon>
        <taxon>Nocardioides</taxon>
    </lineage>
</organism>
<dbReference type="Pfam" id="PF01844">
    <property type="entry name" value="HNH"/>
    <property type="match status" value="1"/>
</dbReference>
<dbReference type="EMBL" id="BAABKG010000002">
    <property type="protein sequence ID" value="GAA5147605.1"/>
    <property type="molecule type" value="Genomic_DNA"/>
</dbReference>
<keyword evidence="3" id="KW-0255">Endonuclease</keyword>
<evidence type="ECO:0000259" key="2">
    <source>
        <dbReference type="SMART" id="SM00507"/>
    </source>
</evidence>
<protein>
    <submittedName>
        <fullName evidence="3">HNH endonuclease signature motif containing protein</fullName>
    </submittedName>
</protein>
<evidence type="ECO:0000313" key="4">
    <source>
        <dbReference type="Proteomes" id="UP001500221"/>
    </source>
</evidence>
<dbReference type="InterPro" id="IPR002711">
    <property type="entry name" value="HNH"/>
</dbReference>
<dbReference type="InterPro" id="IPR003615">
    <property type="entry name" value="HNH_nuc"/>
</dbReference>
<reference evidence="4" key="1">
    <citation type="journal article" date="2019" name="Int. J. Syst. Evol. Microbiol.">
        <title>The Global Catalogue of Microorganisms (GCM) 10K type strain sequencing project: providing services to taxonomists for standard genome sequencing and annotation.</title>
        <authorList>
            <consortium name="The Broad Institute Genomics Platform"/>
            <consortium name="The Broad Institute Genome Sequencing Center for Infectious Disease"/>
            <person name="Wu L."/>
            <person name="Ma J."/>
        </authorList>
    </citation>
    <scope>NUCLEOTIDE SEQUENCE [LARGE SCALE GENOMIC DNA]</scope>
    <source>
        <strain evidence="4">JCM 18459</strain>
    </source>
</reference>
<feature type="domain" description="HNH nuclease" evidence="2">
    <location>
        <begin position="368"/>
        <end position="420"/>
    </location>
</feature>
<comment type="similarity">
    <text evidence="1">Belongs to the Rv1128c/1148c/1588c/1702c/1945/3466 family.</text>
</comment>
<dbReference type="CDD" id="cd00085">
    <property type="entry name" value="HNHc"/>
    <property type="match status" value="1"/>
</dbReference>
<dbReference type="InterPro" id="IPR003870">
    <property type="entry name" value="DUF222"/>
</dbReference>
<dbReference type="SMART" id="SM00507">
    <property type="entry name" value="HNHc"/>
    <property type="match status" value="1"/>
</dbReference>
<keyword evidence="3" id="KW-0378">Hydrolase</keyword>
<evidence type="ECO:0000313" key="3">
    <source>
        <dbReference type="EMBL" id="GAA5147605.1"/>
    </source>
</evidence>
<keyword evidence="3" id="KW-0540">Nuclease</keyword>
<dbReference type="Gene3D" id="1.10.30.50">
    <property type="match status" value="1"/>
</dbReference>
<dbReference type="RefSeq" id="WP_345457811.1">
    <property type="nucleotide sequence ID" value="NZ_BAABKG010000002.1"/>
</dbReference>
<dbReference type="Proteomes" id="UP001500221">
    <property type="component" value="Unassembled WGS sequence"/>
</dbReference>
<dbReference type="Pfam" id="PF02720">
    <property type="entry name" value="DUF222"/>
    <property type="match status" value="1"/>
</dbReference>
<accession>A0ABP9PQW0</accession>
<sequence>MAGLANTPLQHLAVLESEVAGLTDTDWSTCSPSELVETGAVLARLVTRAQAAQVVNAEQLQATDAAAAEGWASVKDFLTHLAGGRKGHGGGLLRLAEQTRDLPAVRTAMLAGEISTAQARVIAARTATLPRVESLRHDAAAAMLAQVSQQQLDATDLDRAFGDVVAQLDPDGRLLADDRSRAKQERGAHVARYLALTPDEVGGVVIRGYATVEDAETIRTTLLPLTKPATTAPGACGGDPALAGVLNRDSDGRRLHPGCPAPACSHNGRDPRDHGARLLDALVEVCHQAQTTTALPTTHGATPRITVTIDHRALVAQVESDGLLGSGQSLSAAAVRRLACDADLLPAVLGGEGQVLDVGRTRRLVTTPIWQALVLRDRHCTFPGCSRPPVACDAHHLRHWVDGGETSLDNLTLLCRRHHTITHQSPWTVRLDPTTRRPVWRPPPDVDDRDRFTRFVSPPLRAAALA</sequence>
<comment type="caution">
    <text evidence="3">The sequence shown here is derived from an EMBL/GenBank/DDBJ whole genome shotgun (WGS) entry which is preliminary data.</text>
</comment>
<dbReference type="GO" id="GO:0004519">
    <property type="term" value="F:endonuclease activity"/>
    <property type="evidence" value="ECO:0007669"/>
    <property type="project" value="UniProtKB-KW"/>
</dbReference>
<gene>
    <name evidence="3" type="ORF">GCM10023340_20270</name>
</gene>
<keyword evidence="4" id="KW-1185">Reference proteome</keyword>
<proteinExistence type="inferred from homology"/>
<evidence type="ECO:0000256" key="1">
    <source>
        <dbReference type="ARBA" id="ARBA00023450"/>
    </source>
</evidence>
<name>A0ABP9PQW0_9ACTN</name>